<gene>
    <name evidence="1" type="ORF">FC756_15990</name>
</gene>
<evidence type="ECO:0000313" key="2">
    <source>
        <dbReference type="Proteomes" id="UP000308744"/>
    </source>
</evidence>
<proteinExistence type="predicted"/>
<comment type="caution">
    <text evidence="1">The sequence shown here is derived from an EMBL/GenBank/DDBJ whole genome shotgun (WGS) entry which is preliminary data.</text>
</comment>
<evidence type="ECO:0000313" key="1">
    <source>
        <dbReference type="EMBL" id="TKI65550.1"/>
    </source>
</evidence>
<dbReference type="EMBL" id="SZPU01000062">
    <property type="protein sequence ID" value="TKI65550.1"/>
    <property type="molecule type" value="Genomic_DNA"/>
</dbReference>
<sequence>MLSELPIWLNQGVEPPESLKTTGWQPGMKPSAQHMNWLFNRSYLVMKELQENSGTAELQNELNALKTKVNTHLEDKAQHNQFIHEGKLHQIGFGYNPTLGCMTYSIREVI</sequence>
<organism evidence="1 2">
    <name type="scientific">Lysinibacillus mangiferihumi</name>
    <dbReference type="NCBI Taxonomy" id="1130819"/>
    <lineage>
        <taxon>Bacteria</taxon>
        <taxon>Bacillati</taxon>
        <taxon>Bacillota</taxon>
        <taxon>Bacilli</taxon>
        <taxon>Bacillales</taxon>
        <taxon>Bacillaceae</taxon>
        <taxon>Lysinibacillus</taxon>
    </lineage>
</organism>
<dbReference type="AlphaFoldDB" id="A0A4U2YWD7"/>
<reference evidence="1 2" key="1">
    <citation type="submission" date="2019-04" db="EMBL/GenBank/DDBJ databases">
        <title>Lysinibacillus genome sequencing.</title>
        <authorList>
            <person name="Dunlap C."/>
        </authorList>
    </citation>
    <scope>NUCLEOTIDE SEQUENCE [LARGE SCALE GENOMIC DNA]</scope>
    <source>
        <strain evidence="1 2">CCTCC AB 2010389</strain>
    </source>
</reference>
<keyword evidence="2" id="KW-1185">Reference proteome</keyword>
<accession>A0A4U2YWD7</accession>
<protein>
    <submittedName>
        <fullName evidence="1">Uncharacterized protein</fullName>
    </submittedName>
</protein>
<dbReference type="Proteomes" id="UP000308744">
    <property type="component" value="Unassembled WGS sequence"/>
</dbReference>
<dbReference type="RefSeq" id="WP_107896367.1">
    <property type="nucleotide sequence ID" value="NZ_PYWM01000020.1"/>
</dbReference>
<name>A0A4U2YWD7_9BACI</name>